<evidence type="ECO:0000313" key="3">
    <source>
        <dbReference type="Proteomes" id="UP000190648"/>
    </source>
</evidence>
<name>A0A1V4KRC9_PATFA</name>
<dbReference type="AlphaFoldDB" id="A0A1V4KRC9"/>
<accession>A0A1V4KRC9</accession>
<protein>
    <submittedName>
        <fullName evidence="2">Uncharacterized protein</fullName>
    </submittedName>
</protein>
<sequence>MRTGRSWRRGRLGGRGCARLRERSRWRVRRSRLRGAERTGRVRPGGPAAPGEAPGQRAGPAGVLGPRYRPPTCPYSGCAASGREMKI</sequence>
<dbReference type="Proteomes" id="UP000190648">
    <property type="component" value="Unassembled WGS sequence"/>
</dbReference>
<reference evidence="2 3" key="1">
    <citation type="submission" date="2016-02" db="EMBL/GenBank/DDBJ databases">
        <title>Band-tailed pigeon sequencing and assembly.</title>
        <authorList>
            <person name="Soares A.E."/>
            <person name="Novak B.J."/>
            <person name="Rice E.S."/>
            <person name="O'Connell B."/>
            <person name="Chang D."/>
            <person name="Weber S."/>
            <person name="Shapiro B."/>
        </authorList>
    </citation>
    <scope>NUCLEOTIDE SEQUENCE [LARGE SCALE GENOMIC DNA]</scope>
    <source>
        <strain evidence="2">BTP2013</strain>
        <tissue evidence="2">Blood</tissue>
    </source>
</reference>
<organism evidence="2 3">
    <name type="scientific">Patagioenas fasciata monilis</name>
    <dbReference type="NCBI Taxonomy" id="372326"/>
    <lineage>
        <taxon>Eukaryota</taxon>
        <taxon>Metazoa</taxon>
        <taxon>Chordata</taxon>
        <taxon>Craniata</taxon>
        <taxon>Vertebrata</taxon>
        <taxon>Euteleostomi</taxon>
        <taxon>Archelosauria</taxon>
        <taxon>Archosauria</taxon>
        <taxon>Dinosauria</taxon>
        <taxon>Saurischia</taxon>
        <taxon>Theropoda</taxon>
        <taxon>Coelurosauria</taxon>
        <taxon>Aves</taxon>
        <taxon>Neognathae</taxon>
        <taxon>Neoaves</taxon>
        <taxon>Columbimorphae</taxon>
        <taxon>Columbiformes</taxon>
        <taxon>Columbidae</taxon>
        <taxon>Patagioenas</taxon>
    </lineage>
</organism>
<evidence type="ECO:0000313" key="2">
    <source>
        <dbReference type="EMBL" id="OPJ86397.1"/>
    </source>
</evidence>
<feature type="compositionally biased region" description="Low complexity" evidence="1">
    <location>
        <begin position="42"/>
        <end position="61"/>
    </location>
</feature>
<gene>
    <name evidence="2" type="ORF">AV530_014728</name>
</gene>
<evidence type="ECO:0000256" key="1">
    <source>
        <dbReference type="SAM" id="MobiDB-lite"/>
    </source>
</evidence>
<keyword evidence="3" id="KW-1185">Reference proteome</keyword>
<feature type="region of interest" description="Disordered" evidence="1">
    <location>
        <begin position="31"/>
        <end position="87"/>
    </location>
</feature>
<dbReference type="EMBL" id="LSYS01002399">
    <property type="protein sequence ID" value="OPJ86397.1"/>
    <property type="molecule type" value="Genomic_DNA"/>
</dbReference>
<comment type="caution">
    <text evidence="2">The sequence shown here is derived from an EMBL/GenBank/DDBJ whole genome shotgun (WGS) entry which is preliminary data.</text>
</comment>
<proteinExistence type="predicted"/>